<evidence type="ECO:0000256" key="6">
    <source>
        <dbReference type="PIRSR" id="PIRSR001100-1"/>
    </source>
</evidence>
<dbReference type="EC" id="3.2.1.-" evidence="9"/>
<dbReference type="PRINTS" id="PR00733">
    <property type="entry name" value="GLHYDRLASE6"/>
</dbReference>
<feature type="active site" description="Proton donor" evidence="6 8">
    <location>
        <position position="205"/>
    </location>
</feature>
<evidence type="ECO:0000256" key="7">
    <source>
        <dbReference type="PIRSR" id="PIRSR001100-2"/>
    </source>
</evidence>
<dbReference type="SUPFAM" id="SSF51989">
    <property type="entry name" value="Glycosyl hydrolases family 6, cellulases"/>
    <property type="match status" value="1"/>
</dbReference>
<dbReference type="InterPro" id="IPR001524">
    <property type="entry name" value="Glyco_hydro_6_CS"/>
</dbReference>
<evidence type="ECO:0000256" key="3">
    <source>
        <dbReference type="ARBA" id="ARBA00023277"/>
    </source>
</evidence>
<feature type="binding site" evidence="7">
    <location>
        <position position="350"/>
    </location>
    <ligand>
        <name>substrate</name>
    </ligand>
</feature>
<dbReference type="Pfam" id="PF01341">
    <property type="entry name" value="Glyco_hydro_6"/>
    <property type="match status" value="1"/>
</dbReference>
<evidence type="ECO:0000313" key="11">
    <source>
        <dbReference type="EMBL" id="PKS11271.1"/>
    </source>
</evidence>
<reference evidence="11 12" key="1">
    <citation type="journal article" date="2017" name="G3 (Bethesda)">
        <title>First Draft Genome Sequence of the Pathogenic Fungus Lomentospora prolificans (Formerly Scedosporium prolificans).</title>
        <authorList>
            <person name="Luo R."/>
            <person name="Zimin A."/>
            <person name="Workman R."/>
            <person name="Fan Y."/>
            <person name="Pertea G."/>
            <person name="Grossman N."/>
            <person name="Wear M.P."/>
            <person name="Jia B."/>
            <person name="Miller H."/>
            <person name="Casadevall A."/>
            <person name="Timp W."/>
            <person name="Zhang S.X."/>
            <person name="Salzberg S.L."/>
        </authorList>
    </citation>
    <scope>NUCLEOTIDE SEQUENCE [LARGE SCALE GENOMIC DNA]</scope>
    <source>
        <strain evidence="11 12">JHH-5317</strain>
    </source>
</reference>
<dbReference type="PANTHER" id="PTHR34876:SF10">
    <property type="entry name" value="GLUCANASE"/>
    <property type="match status" value="1"/>
</dbReference>
<keyword evidence="1 9" id="KW-0378">Hydrolase</keyword>
<dbReference type="PIRSF" id="PIRSF001100">
    <property type="entry name" value="Beta_cellobiohydrolase"/>
    <property type="match status" value="1"/>
</dbReference>
<dbReference type="InParanoid" id="A0A2N3NFT9"/>
<feature type="compositionally biased region" description="Acidic residues" evidence="10">
    <location>
        <begin position="49"/>
        <end position="58"/>
    </location>
</feature>
<dbReference type="Gene3D" id="3.20.20.40">
    <property type="entry name" value="1, 4-beta cellobiohydrolase"/>
    <property type="match status" value="1"/>
</dbReference>
<feature type="binding site" evidence="7">
    <location>
        <position position="117"/>
    </location>
    <ligand>
        <name>substrate</name>
    </ligand>
</feature>
<feature type="binding site" evidence="7">
    <location>
        <position position="383"/>
    </location>
    <ligand>
        <name>substrate</name>
    </ligand>
</feature>
<keyword evidence="5 9" id="KW-0624">Polysaccharide degradation</keyword>
<keyword evidence="4 9" id="KW-0326">Glycosidase</keyword>
<keyword evidence="2 9" id="KW-0136">Cellulose degradation</keyword>
<feature type="region of interest" description="Disordered" evidence="10">
    <location>
        <begin position="21"/>
        <end position="75"/>
    </location>
</feature>
<dbReference type="PANTHER" id="PTHR34876">
    <property type="match status" value="1"/>
</dbReference>
<dbReference type="PROSITE" id="PS00656">
    <property type="entry name" value="GLYCOSYL_HYDROL_F6_2"/>
    <property type="match status" value="1"/>
</dbReference>
<dbReference type="VEuPathDB" id="FungiDB:jhhlp_003033"/>
<keyword evidence="9" id="KW-0732">Signal</keyword>
<dbReference type="GO" id="GO:0030245">
    <property type="term" value="P:cellulose catabolic process"/>
    <property type="evidence" value="ECO:0007669"/>
    <property type="project" value="UniProtKB-KW"/>
</dbReference>
<dbReference type="STRING" id="41688.A0A2N3NFT9"/>
<dbReference type="InterPro" id="IPR036434">
    <property type="entry name" value="Beta_cellobiohydrolase_sf"/>
</dbReference>
<feature type="binding site" evidence="7">
    <location>
        <position position="379"/>
    </location>
    <ligand>
        <name>substrate</name>
    </ligand>
</feature>
<feature type="chain" id="PRO_5014488658" description="Glucanase" evidence="9">
    <location>
        <begin position="19"/>
        <end position="440"/>
    </location>
</feature>
<feature type="binding site" evidence="7">
    <location>
        <position position="250"/>
    </location>
    <ligand>
        <name>substrate</name>
    </ligand>
</feature>
<gene>
    <name evidence="11" type="ORF">jhhlp_003033</name>
</gene>
<keyword evidence="3 9" id="KW-0119">Carbohydrate metabolism</keyword>
<evidence type="ECO:0000256" key="2">
    <source>
        <dbReference type="ARBA" id="ARBA00023001"/>
    </source>
</evidence>
<feature type="region of interest" description="Disordered" evidence="10">
    <location>
        <begin position="411"/>
        <end position="440"/>
    </location>
</feature>
<dbReference type="EMBL" id="NLAX01000008">
    <property type="protein sequence ID" value="PKS11271.1"/>
    <property type="molecule type" value="Genomic_DNA"/>
</dbReference>
<evidence type="ECO:0000256" key="10">
    <source>
        <dbReference type="SAM" id="MobiDB-lite"/>
    </source>
</evidence>
<feature type="compositionally biased region" description="Pro residues" evidence="10">
    <location>
        <begin position="59"/>
        <end position="69"/>
    </location>
</feature>
<feature type="binding site" evidence="7">
    <location>
        <position position="253"/>
    </location>
    <ligand>
        <name>substrate</name>
    </ligand>
</feature>
<sequence length="440" mass="47732">MRVATVLAALSAVSFVAAAPGLASRQDDAPAVPEEPEAPEAPEVPEVPETPEEPEEPAEPPLVAPPKTPSPFEGKRLFANPEWAKKLDQTYDAFEAAGDSENAARVRTIQDIGTFVWVSNIASLKNIDSAIKSARAVKEETGDEMIVGLVLYNLPDRDCSAGESAGELKSEENGLERYKEEYIKPYAEKVGAADDLTFAIVLEPDSLANAITNTGIPFCEQAVPVYEEGIAHAISQLQFDHVHLYIDAAHGGWLGWDDNLEPSAKEFAKVVRLAGEGKQRIRGFATNVSNYNPFNATVRENYTEYSNSWDENHYTQSLAPFLEAEGLPSNFIVDQGRVHLPGAREEWGEWCNVGPAGFGGAPGSSTFNNSYVDSLVWIKPGGESDGECGMEGAPRAGAWFDEYVQMLVENANPELFGESPEVPQEEAPEEEAPEEDGGEE</sequence>
<evidence type="ECO:0000256" key="1">
    <source>
        <dbReference type="ARBA" id="ARBA00022801"/>
    </source>
</evidence>
<keyword evidence="12" id="KW-1185">Reference proteome</keyword>
<evidence type="ECO:0000256" key="8">
    <source>
        <dbReference type="PROSITE-ProRule" id="PRU10057"/>
    </source>
</evidence>
<comment type="similarity">
    <text evidence="9">Belongs to the glycosyl hydrolase family 6.</text>
</comment>
<proteinExistence type="inferred from homology"/>
<dbReference type="OrthoDB" id="64893at2759"/>
<evidence type="ECO:0000256" key="4">
    <source>
        <dbReference type="ARBA" id="ARBA00023295"/>
    </source>
</evidence>
<feature type="compositionally biased region" description="Acidic residues" evidence="10">
    <location>
        <begin position="423"/>
        <end position="440"/>
    </location>
</feature>
<evidence type="ECO:0000256" key="5">
    <source>
        <dbReference type="ARBA" id="ARBA00023326"/>
    </source>
</evidence>
<feature type="active site" description="Proton acceptor" evidence="6">
    <location>
        <position position="385"/>
    </location>
</feature>
<dbReference type="AlphaFoldDB" id="A0A2N3NFT9"/>
<feature type="binding site" evidence="7">
    <location>
        <position position="290"/>
    </location>
    <ligand>
        <name>substrate</name>
    </ligand>
</feature>
<evidence type="ECO:0000313" key="12">
    <source>
        <dbReference type="Proteomes" id="UP000233524"/>
    </source>
</evidence>
<protein>
    <recommendedName>
        <fullName evidence="9">Glucanase</fullName>
        <ecNumber evidence="9">3.2.1.-</ecNumber>
    </recommendedName>
</protein>
<dbReference type="GO" id="GO:0004553">
    <property type="term" value="F:hydrolase activity, hydrolyzing O-glycosyl compounds"/>
    <property type="evidence" value="ECO:0007669"/>
    <property type="project" value="InterPro"/>
</dbReference>
<organism evidence="11 12">
    <name type="scientific">Lomentospora prolificans</name>
    <dbReference type="NCBI Taxonomy" id="41688"/>
    <lineage>
        <taxon>Eukaryota</taxon>
        <taxon>Fungi</taxon>
        <taxon>Dikarya</taxon>
        <taxon>Ascomycota</taxon>
        <taxon>Pezizomycotina</taxon>
        <taxon>Sordariomycetes</taxon>
        <taxon>Hypocreomycetidae</taxon>
        <taxon>Microascales</taxon>
        <taxon>Microascaceae</taxon>
        <taxon>Lomentospora</taxon>
    </lineage>
</organism>
<feature type="signal peptide" evidence="9">
    <location>
        <begin position="1"/>
        <end position="18"/>
    </location>
</feature>
<comment type="caution">
    <text evidence="11">The sequence shown here is derived from an EMBL/GenBank/DDBJ whole genome shotgun (WGS) entry which is preliminary data.</text>
</comment>
<accession>A0A2N3NFT9</accession>
<name>A0A2N3NFT9_9PEZI</name>
<dbReference type="InterPro" id="IPR016288">
    <property type="entry name" value="Beta_cellobiohydrolase"/>
</dbReference>
<evidence type="ECO:0000256" key="9">
    <source>
        <dbReference type="RuleBase" id="RU361186"/>
    </source>
</evidence>
<dbReference type="Proteomes" id="UP000233524">
    <property type="component" value="Unassembled WGS sequence"/>
</dbReference>